<evidence type="ECO:0000259" key="1">
    <source>
        <dbReference type="Pfam" id="PF00476"/>
    </source>
</evidence>
<sequence>ELGRVKQFIDERFRRIGPETKWSHADYITTMHGGRIHLDDGYKGLNYVIQRSCREILAKAIVSVDEYLTEEGLRDVYQMRLPVHDELIFQVPITNIDQGIIHGICKRMVEAGAMSKVPMVVEPKLATESWAIKEKCPDDWGYDGVKAEQGDRDGS</sequence>
<proteinExistence type="predicted"/>
<name>A0A0F9CSI7_9ZZZZ</name>
<dbReference type="Gene3D" id="3.30.70.370">
    <property type="match status" value="1"/>
</dbReference>
<dbReference type="GO" id="GO:0006260">
    <property type="term" value="P:DNA replication"/>
    <property type="evidence" value="ECO:0007669"/>
    <property type="project" value="InterPro"/>
</dbReference>
<dbReference type="AlphaFoldDB" id="A0A0F9CSI7"/>
<comment type="caution">
    <text evidence="2">The sequence shown here is derived from an EMBL/GenBank/DDBJ whole genome shotgun (WGS) entry which is preliminary data.</text>
</comment>
<gene>
    <name evidence="2" type="ORF">LCGC14_2631900</name>
</gene>
<dbReference type="EMBL" id="LAZR01045169">
    <property type="protein sequence ID" value="KKK99526.1"/>
    <property type="molecule type" value="Genomic_DNA"/>
</dbReference>
<organism evidence="2">
    <name type="scientific">marine sediment metagenome</name>
    <dbReference type="NCBI Taxonomy" id="412755"/>
    <lineage>
        <taxon>unclassified sequences</taxon>
        <taxon>metagenomes</taxon>
        <taxon>ecological metagenomes</taxon>
    </lineage>
</organism>
<dbReference type="GO" id="GO:0003887">
    <property type="term" value="F:DNA-directed DNA polymerase activity"/>
    <property type="evidence" value="ECO:0007669"/>
    <property type="project" value="InterPro"/>
</dbReference>
<dbReference type="SUPFAM" id="SSF56672">
    <property type="entry name" value="DNA/RNA polymerases"/>
    <property type="match status" value="1"/>
</dbReference>
<dbReference type="Pfam" id="PF00476">
    <property type="entry name" value="DNA_pol_A"/>
    <property type="match status" value="1"/>
</dbReference>
<feature type="non-terminal residue" evidence="2">
    <location>
        <position position="1"/>
    </location>
</feature>
<accession>A0A0F9CSI7</accession>
<dbReference type="Gene3D" id="1.10.150.20">
    <property type="entry name" value="5' to 3' exonuclease, C-terminal subdomain"/>
    <property type="match status" value="1"/>
</dbReference>
<reference evidence="2" key="1">
    <citation type="journal article" date="2015" name="Nature">
        <title>Complex archaea that bridge the gap between prokaryotes and eukaryotes.</title>
        <authorList>
            <person name="Spang A."/>
            <person name="Saw J.H."/>
            <person name="Jorgensen S.L."/>
            <person name="Zaremba-Niedzwiedzka K."/>
            <person name="Martijn J."/>
            <person name="Lind A.E."/>
            <person name="van Eijk R."/>
            <person name="Schleper C."/>
            <person name="Guy L."/>
            <person name="Ettema T.J."/>
        </authorList>
    </citation>
    <scope>NUCLEOTIDE SEQUENCE</scope>
</reference>
<evidence type="ECO:0000313" key="2">
    <source>
        <dbReference type="EMBL" id="KKK99526.1"/>
    </source>
</evidence>
<dbReference type="GO" id="GO:0003677">
    <property type="term" value="F:DNA binding"/>
    <property type="evidence" value="ECO:0007669"/>
    <property type="project" value="InterPro"/>
</dbReference>
<dbReference type="InterPro" id="IPR043502">
    <property type="entry name" value="DNA/RNA_pol_sf"/>
</dbReference>
<feature type="domain" description="DNA-directed DNA polymerase family A palm" evidence="1">
    <location>
        <begin position="43"/>
        <end position="130"/>
    </location>
</feature>
<dbReference type="InterPro" id="IPR001098">
    <property type="entry name" value="DNA-dir_DNA_pol_A_palm_dom"/>
</dbReference>
<protein>
    <recommendedName>
        <fullName evidence="1">DNA-directed DNA polymerase family A palm domain-containing protein</fullName>
    </recommendedName>
</protein>